<proteinExistence type="predicted"/>
<dbReference type="RefSeq" id="WP_091123329.1">
    <property type="nucleotide sequence ID" value="NZ_FMBA01000022.1"/>
</dbReference>
<name>A0A1C4BMT8_9GAMM</name>
<dbReference type="OrthoDB" id="572526at2"/>
<protein>
    <recommendedName>
        <fullName evidence="3">Phage capsid protein</fullName>
    </recommendedName>
</protein>
<accession>A0A1C4BMT8</accession>
<dbReference type="Proteomes" id="UP000199698">
    <property type="component" value="Unassembled WGS sequence"/>
</dbReference>
<evidence type="ECO:0008006" key="3">
    <source>
        <dbReference type="Google" id="ProtNLM"/>
    </source>
</evidence>
<evidence type="ECO:0000313" key="2">
    <source>
        <dbReference type="Proteomes" id="UP000199698"/>
    </source>
</evidence>
<keyword evidence="2" id="KW-1185">Reference proteome</keyword>
<dbReference type="InterPro" id="IPR053738">
    <property type="entry name" value="Lambda_capsid_assembly"/>
</dbReference>
<evidence type="ECO:0000313" key="1">
    <source>
        <dbReference type="EMBL" id="SCC08123.1"/>
    </source>
</evidence>
<sequence>MQRPFPVEPQLTAIAIAYRNNKLIADEVLPRVPVSSTSFKWLEYDFSERFTLPDTKVGRTAQPNQVEFGAKEQESSVTDYGLDSPVPQDDIDTAITGHNPLGHAVEATTDLILLDREVRAANVLFNASNYTNTKTLTAAQQWNDDKSDPIGLITDAFDSMIVRPNIGTLGRRVATILRRHPKIVAAYHGNAGENGLVPLGFLADLLELEAIYIGDAFLNSAKPGKSPTLLRAWGNKASFTVRNKLANTKGGVTFGFTAQFKDRVSGSIVDPDIGLRGGQRVRVGESVKELVVAKDAGYLFENVIPTNS</sequence>
<dbReference type="EMBL" id="FMBA01000022">
    <property type="protein sequence ID" value="SCC08123.1"/>
    <property type="molecule type" value="Genomic_DNA"/>
</dbReference>
<organism evidence="1 2">
    <name type="scientific">Gilliamella intestini</name>
    <dbReference type="NCBI Taxonomy" id="1798183"/>
    <lineage>
        <taxon>Bacteria</taxon>
        <taxon>Pseudomonadati</taxon>
        <taxon>Pseudomonadota</taxon>
        <taxon>Gammaproteobacteria</taxon>
        <taxon>Orbales</taxon>
        <taxon>Orbaceae</taxon>
        <taxon>Gilliamella</taxon>
    </lineage>
</organism>
<dbReference type="AlphaFoldDB" id="A0A1C4BMT8"/>
<reference evidence="2" key="1">
    <citation type="submission" date="2016-08" db="EMBL/GenBank/DDBJ databases">
        <authorList>
            <person name="Varghese N."/>
            <person name="Submissions Spin"/>
        </authorList>
    </citation>
    <scope>NUCLEOTIDE SEQUENCE [LARGE SCALE GENOMIC DNA]</scope>
    <source>
        <strain evidence="2">R-53144</strain>
    </source>
</reference>
<dbReference type="STRING" id="1798183.GA0061080_102242"/>
<gene>
    <name evidence="1" type="ORF">GA0061080_102242</name>
</gene>
<dbReference type="Gene3D" id="3.90.1690.10">
    <property type="entry name" value="phage-related protein like domain"/>
    <property type="match status" value="1"/>
</dbReference>